<dbReference type="EMBL" id="CP060731">
    <property type="protein sequence ID" value="QNN76573.1"/>
    <property type="molecule type" value="Genomic_DNA"/>
</dbReference>
<keyword evidence="1" id="KW-0472">Membrane</keyword>
<keyword evidence="1" id="KW-1133">Transmembrane helix</keyword>
<name>A0A7G9T8Z8_PSEMX</name>
<dbReference type="AlphaFoldDB" id="A0A7G9T8Z8"/>
<evidence type="ECO:0000313" key="3">
    <source>
        <dbReference type="Proteomes" id="UP000515838"/>
    </source>
</evidence>
<evidence type="ECO:0000313" key="2">
    <source>
        <dbReference type="EMBL" id="QNN76573.1"/>
    </source>
</evidence>
<evidence type="ECO:0000256" key="1">
    <source>
        <dbReference type="SAM" id="Phobius"/>
    </source>
</evidence>
<feature type="transmembrane region" description="Helical" evidence="1">
    <location>
        <begin position="22"/>
        <end position="41"/>
    </location>
</feature>
<reference evidence="2 3" key="1">
    <citation type="submission" date="2020-08" db="EMBL/GenBank/DDBJ databases">
        <title>Streptomycin Non-resistant strain, P. mexicana.</title>
        <authorList>
            <person name="Ganesh-Kumar S."/>
            <person name="Zhe T."/>
            <person name="Yu Z."/>
            <person name="Min Y."/>
        </authorList>
    </citation>
    <scope>NUCLEOTIDE SEQUENCE [LARGE SCALE GENOMIC DNA]</scope>
    <source>
        <strain evidence="2 3">GTZY2</strain>
    </source>
</reference>
<dbReference type="GeneID" id="81471602"/>
<feature type="transmembrane region" description="Helical" evidence="1">
    <location>
        <begin position="47"/>
        <end position="69"/>
    </location>
</feature>
<proteinExistence type="predicted"/>
<accession>A0A7G9T8Z8</accession>
<dbReference type="Proteomes" id="UP000515838">
    <property type="component" value="Chromosome"/>
</dbReference>
<dbReference type="RefSeq" id="WP_187572350.1">
    <property type="nucleotide sequence ID" value="NZ_CP060731.1"/>
</dbReference>
<organism evidence="2 3">
    <name type="scientific">Pseudoxanthomonas mexicana</name>
    <dbReference type="NCBI Taxonomy" id="128785"/>
    <lineage>
        <taxon>Bacteria</taxon>
        <taxon>Pseudomonadati</taxon>
        <taxon>Pseudomonadota</taxon>
        <taxon>Gammaproteobacteria</taxon>
        <taxon>Lysobacterales</taxon>
        <taxon>Lysobacteraceae</taxon>
        <taxon>Pseudoxanthomonas</taxon>
    </lineage>
</organism>
<protein>
    <submittedName>
        <fullName evidence="2">Uncharacterized protein</fullName>
    </submittedName>
</protein>
<keyword evidence="1" id="KW-0812">Transmembrane</keyword>
<gene>
    <name evidence="2" type="ORF">IAE60_11505</name>
</gene>
<sequence>MAHDDIDALDSDLPLVRRAFPWPVRVGCVAAGAFAIVMPLWELGRGLWPPSIATPVFAVIVGGAGYVGVQFIRAGLSGWGDSWTYAPHTIVVERRAWGRSTSTRLSATNVAAVEVRRSQDSDHDEAPWQVVIVPRPTFSGLAATAGPGGVFDAGCYGSQAYAERVRCALHEHLGL</sequence>